<feature type="transmembrane region" description="Helical" evidence="6">
    <location>
        <begin position="256"/>
        <end position="279"/>
    </location>
</feature>
<evidence type="ECO:0000256" key="2">
    <source>
        <dbReference type="ARBA" id="ARBA00022692"/>
    </source>
</evidence>
<name>A0A8T4ID78_9SPHN</name>
<dbReference type="GO" id="GO:0015499">
    <property type="term" value="F:formate transmembrane transporter activity"/>
    <property type="evidence" value="ECO:0007669"/>
    <property type="project" value="TreeGrafter"/>
</dbReference>
<dbReference type="PANTHER" id="PTHR30520">
    <property type="entry name" value="FORMATE TRANSPORTER-RELATED"/>
    <property type="match status" value="1"/>
</dbReference>
<feature type="transmembrane region" description="Helical" evidence="6">
    <location>
        <begin position="216"/>
        <end position="236"/>
    </location>
</feature>
<dbReference type="InterPro" id="IPR000292">
    <property type="entry name" value="For/NO2_transpt"/>
</dbReference>
<dbReference type="PANTHER" id="PTHR30520:SF2">
    <property type="entry name" value="INNER MEMBRANE PROTEIN YFDC"/>
    <property type="match status" value="1"/>
</dbReference>
<dbReference type="GO" id="GO:0005886">
    <property type="term" value="C:plasma membrane"/>
    <property type="evidence" value="ECO:0007669"/>
    <property type="project" value="TreeGrafter"/>
</dbReference>
<gene>
    <name evidence="7" type="ORF">J7S20_07525</name>
</gene>
<feature type="transmembrane region" description="Helical" evidence="6">
    <location>
        <begin position="142"/>
        <end position="168"/>
    </location>
</feature>
<evidence type="ECO:0000256" key="6">
    <source>
        <dbReference type="SAM" id="Phobius"/>
    </source>
</evidence>
<reference evidence="7" key="1">
    <citation type="submission" date="2021-04" db="EMBL/GenBank/DDBJ databases">
        <title>Ouciella asimina sp. nov., isolated from the surface seawater in the hydrothermal field of Okinawa Trough.</title>
        <authorList>
            <person name="Shuang W."/>
        </authorList>
    </citation>
    <scope>NUCLEOTIDE SEQUENCE</scope>
    <source>
        <strain evidence="7">LXI357</strain>
    </source>
</reference>
<feature type="transmembrane region" description="Helical" evidence="6">
    <location>
        <begin position="62"/>
        <end position="83"/>
    </location>
</feature>
<dbReference type="EMBL" id="JAGRQC010000002">
    <property type="protein sequence ID" value="MBR0552351.1"/>
    <property type="molecule type" value="Genomic_DNA"/>
</dbReference>
<keyword evidence="4 6" id="KW-0472">Membrane</keyword>
<evidence type="ECO:0000313" key="7">
    <source>
        <dbReference type="EMBL" id="MBR0552351.1"/>
    </source>
</evidence>
<dbReference type="Pfam" id="PF01226">
    <property type="entry name" value="Form_Nir_trans"/>
    <property type="match status" value="1"/>
</dbReference>
<comment type="caution">
    <text evidence="7">The sequence shown here is derived from an EMBL/GenBank/DDBJ whole genome shotgun (WGS) entry which is preliminary data.</text>
</comment>
<feature type="transmembrane region" description="Helical" evidence="6">
    <location>
        <begin position="95"/>
        <end position="113"/>
    </location>
</feature>
<keyword evidence="2 6" id="KW-0812">Transmembrane</keyword>
<dbReference type="InterPro" id="IPR023271">
    <property type="entry name" value="Aquaporin-like"/>
</dbReference>
<feature type="region of interest" description="Disordered" evidence="5">
    <location>
        <begin position="1"/>
        <end position="35"/>
    </location>
</feature>
<sequence>MSNREREERDAALSQEEEEKAADLSHEEEVDVEERRAPAAKIVHEAIRRQGIEELERPATSLLWSGVVAGMAMGMSVLAEAVLRHSLPESPAKPVLSSFGYTVGFLIVIMGRLQLFTESTVTAVLPLTTKPSWPSFWRTARLWAIVLGANLVGTFAFALYAVLGGFASNELTGAIVEVSHAVLKHDPLATLLGGIPSGFLIATIVWIMPSSSGQRIWIIMLITWLIALGGFAHVIAGSAEAWVLLLDGSASIGWVLGGFLLPAFIGNVIGGTGLFAFLAHAQVSREIHD</sequence>
<feature type="compositionally biased region" description="Basic and acidic residues" evidence="5">
    <location>
        <begin position="21"/>
        <end position="35"/>
    </location>
</feature>
<feature type="transmembrane region" description="Helical" evidence="6">
    <location>
        <begin position="188"/>
        <end position="209"/>
    </location>
</feature>
<evidence type="ECO:0000256" key="5">
    <source>
        <dbReference type="SAM" id="MobiDB-lite"/>
    </source>
</evidence>
<dbReference type="Gene3D" id="1.20.1080.10">
    <property type="entry name" value="Glycerol uptake facilitator protein"/>
    <property type="match status" value="1"/>
</dbReference>
<evidence type="ECO:0000313" key="8">
    <source>
        <dbReference type="Proteomes" id="UP000676996"/>
    </source>
</evidence>
<keyword evidence="3 6" id="KW-1133">Transmembrane helix</keyword>
<dbReference type="RefSeq" id="WP_284053633.1">
    <property type="nucleotide sequence ID" value="NZ_JAGRQC010000002.1"/>
</dbReference>
<evidence type="ECO:0000256" key="4">
    <source>
        <dbReference type="ARBA" id="ARBA00023136"/>
    </source>
</evidence>
<organism evidence="7 8">
    <name type="scientific">Stakelama marina</name>
    <dbReference type="NCBI Taxonomy" id="2826939"/>
    <lineage>
        <taxon>Bacteria</taxon>
        <taxon>Pseudomonadati</taxon>
        <taxon>Pseudomonadota</taxon>
        <taxon>Alphaproteobacteria</taxon>
        <taxon>Sphingomonadales</taxon>
        <taxon>Sphingomonadaceae</taxon>
        <taxon>Stakelama</taxon>
    </lineage>
</organism>
<evidence type="ECO:0000256" key="3">
    <source>
        <dbReference type="ARBA" id="ARBA00022989"/>
    </source>
</evidence>
<proteinExistence type="predicted"/>
<dbReference type="Proteomes" id="UP000676996">
    <property type="component" value="Unassembled WGS sequence"/>
</dbReference>
<dbReference type="AlphaFoldDB" id="A0A8T4ID78"/>
<accession>A0A8T4ID78</accession>
<protein>
    <submittedName>
        <fullName evidence="7">Formate/nitrite transporter family protein</fullName>
    </submittedName>
</protein>
<evidence type="ECO:0000256" key="1">
    <source>
        <dbReference type="ARBA" id="ARBA00004141"/>
    </source>
</evidence>
<comment type="subcellular location">
    <subcellularLocation>
        <location evidence="1">Membrane</location>
        <topology evidence="1">Multi-pass membrane protein</topology>
    </subcellularLocation>
</comment>
<keyword evidence="8" id="KW-1185">Reference proteome</keyword>
<feature type="compositionally biased region" description="Basic and acidic residues" evidence="5">
    <location>
        <begin position="1"/>
        <end position="11"/>
    </location>
</feature>